<evidence type="ECO:0000256" key="6">
    <source>
        <dbReference type="ARBA" id="ARBA00022729"/>
    </source>
</evidence>
<reference evidence="13 14" key="1">
    <citation type="submission" date="2019-10" db="EMBL/GenBank/DDBJ databases">
        <title>Complete genome sequence of Variovorax paradoxus 5C-2.</title>
        <authorList>
            <person name="Gogoleva N.E."/>
            <person name="Balkin A.S."/>
        </authorList>
    </citation>
    <scope>NUCLEOTIDE SEQUENCE [LARGE SCALE GENOMIC DNA]</scope>
    <source>
        <strain evidence="13 14">5C-2</strain>
    </source>
</reference>
<evidence type="ECO:0000256" key="9">
    <source>
        <dbReference type="ARBA" id="ARBA00023139"/>
    </source>
</evidence>
<dbReference type="SUPFAM" id="SSF89392">
    <property type="entry name" value="Prokaryotic lipoproteins and lipoprotein localization factors"/>
    <property type="match status" value="1"/>
</dbReference>
<dbReference type="Proteomes" id="UP000326780">
    <property type="component" value="Chromosome"/>
</dbReference>
<evidence type="ECO:0000256" key="7">
    <source>
        <dbReference type="ARBA" id="ARBA00022927"/>
    </source>
</evidence>
<keyword evidence="6" id="KW-0732">Signal</keyword>
<keyword evidence="11" id="KW-0998">Cell outer membrane</keyword>
<dbReference type="RefSeq" id="WP_153282219.1">
    <property type="nucleotide sequence ID" value="NZ_CP045644.1"/>
</dbReference>
<keyword evidence="8" id="KW-0472">Membrane</keyword>
<dbReference type="GO" id="GO:0009279">
    <property type="term" value="C:cell outer membrane"/>
    <property type="evidence" value="ECO:0007669"/>
    <property type="project" value="UniProtKB-SubCell"/>
</dbReference>
<dbReference type="EMBL" id="CP045644">
    <property type="protein sequence ID" value="QFZ83505.1"/>
    <property type="molecule type" value="Genomic_DNA"/>
</dbReference>
<proteinExistence type="inferred from homology"/>
<keyword evidence="12" id="KW-0449">Lipoprotein</keyword>
<dbReference type="GO" id="GO:0015031">
    <property type="term" value="P:protein transport"/>
    <property type="evidence" value="ECO:0007669"/>
    <property type="project" value="UniProtKB-KW"/>
</dbReference>
<evidence type="ECO:0000256" key="2">
    <source>
        <dbReference type="ARBA" id="ARBA00009696"/>
    </source>
</evidence>
<keyword evidence="10" id="KW-0143">Chaperone</keyword>
<evidence type="ECO:0000256" key="5">
    <source>
        <dbReference type="ARBA" id="ARBA00022448"/>
    </source>
</evidence>
<gene>
    <name evidence="13" type="ORF">GFK26_12405</name>
</gene>
<name>A0A5Q0M4W1_VARPD</name>
<evidence type="ECO:0000256" key="3">
    <source>
        <dbReference type="ARBA" id="ARBA00011245"/>
    </source>
</evidence>
<comment type="subcellular location">
    <subcellularLocation>
        <location evidence="1">Cell outer membrane</location>
        <topology evidence="1">Lipid-anchor</topology>
    </subcellularLocation>
</comment>
<evidence type="ECO:0000313" key="13">
    <source>
        <dbReference type="EMBL" id="QFZ83505.1"/>
    </source>
</evidence>
<accession>A0A5Q0M4W1</accession>
<dbReference type="AlphaFoldDB" id="A0A5Q0M4W1"/>
<evidence type="ECO:0000256" key="1">
    <source>
        <dbReference type="ARBA" id="ARBA00004459"/>
    </source>
</evidence>
<evidence type="ECO:0000256" key="8">
    <source>
        <dbReference type="ARBA" id="ARBA00023136"/>
    </source>
</evidence>
<dbReference type="InterPro" id="IPR004565">
    <property type="entry name" value="OM_lipoprot_LolB"/>
</dbReference>
<evidence type="ECO:0000256" key="11">
    <source>
        <dbReference type="ARBA" id="ARBA00023237"/>
    </source>
</evidence>
<keyword evidence="7" id="KW-0653">Protein transport</keyword>
<comment type="similarity">
    <text evidence="2">Belongs to the LolB family.</text>
</comment>
<evidence type="ECO:0000256" key="12">
    <source>
        <dbReference type="ARBA" id="ARBA00023288"/>
    </source>
</evidence>
<dbReference type="InterPro" id="IPR029046">
    <property type="entry name" value="LolA/LolB/LppX"/>
</dbReference>
<protein>
    <recommendedName>
        <fullName evidence="4">Outer-membrane lipoprotein LolB</fullName>
    </recommendedName>
</protein>
<organism evidence="13 14">
    <name type="scientific">Variovorax paradoxus</name>
    <dbReference type="NCBI Taxonomy" id="34073"/>
    <lineage>
        <taxon>Bacteria</taxon>
        <taxon>Pseudomonadati</taxon>
        <taxon>Pseudomonadota</taxon>
        <taxon>Betaproteobacteria</taxon>
        <taxon>Burkholderiales</taxon>
        <taxon>Comamonadaceae</taxon>
        <taxon>Variovorax</taxon>
    </lineage>
</organism>
<evidence type="ECO:0000313" key="14">
    <source>
        <dbReference type="Proteomes" id="UP000326780"/>
    </source>
</evidence>
<dbReference type="PROSITE" id="PS51318">
    <property type="entry name" value="TAT"/>
    <property type="match status" value="1"/>
</dbReference>
<sequence length="182" mass="18922">MASITHTAPTRGDEAFTRRAALGAGGGALLLWLTGCAQLSGGSAAAPGRPSASWSGRMSLRIDSEPVQTFAALFELRGSAETGDLTLTTPIGSTLAQLHWAPGEALLKNGSDTRRYDSVDALIEAATGAAIPVGALFGWLDGRADPVPGWRADLGQLSNGRLQATRESPAPRADLRIVFERA</sequence>
<comment type="subunit">
    <text evidence="3">Monomer.</text>
</comment>
<evidence type="ECO:0000256" key="4">
    <source>
        <dbReference type="ARBA" id="ARBA00016202"/>
    </source>
</evidence>
<evidence type="ECO:0000256" key="10">
    <source>
        <dbReference type="ARBA" id="ARBA00023186"/>
    </source>
</evidence>
<keyword evidence="5" id="KW-0813">Transport</keyword>
<dbReference type="Gene3D" id="2.50.20.10">
    <property type="entry name" value="Lipoprotein localisation LolA/LolB/LppX"/>
    <property type="match status" value="1"/>
</dbReference>
<dbReference type="Pfam" id="PF03550">
    <property type="entry name" value="LolB"/>
    <property type="match status" value="1"/>
</dbReference>
<keyword evidence="9" id="KW-0564">Palmitate</keyword>
<dbReference type="InterPro" id="IPR006311">
    <property type="entry name" value="TAT_signal"/>
</dbReference>